<protein>
    <submittedName>
        <fullName evidence="1">Cation/H(+) antiporter like</fullName>
    </submittedName>
</protein>
<proteinExistence type="predicted"/>
<evidence type="ECO:0000313" key="2">
    <source>
        <dbReference type="Proteomes" id="UP001164539"/>
    </source>
</evidence>
<dbReference type="EMBL" id="CM051403">
    <property type="protein sequence ID" value="KAJ4709423.1"/>
    <property type="molecule type" value="Genomic_DNA"/>
</dbReference>
<evidence type="ECO:0000313" key="1">
    <source>
        <dbReference type="EMBL" id="KAJ4709423.1"/>
    </source>
</evidence>
<gene>
    <name evidence="1" type="ORF">OWV82_019218</name>
</gene>
<name>A0ACC1XE09_MELAZ</name>
<comment type="caution">
    <text evidence="1">The sequence shown here is derived from an EMBL/GenBank/DDBJ whole genome shotgun (WGS) entry which is preliminary data.</text>
</comment>
<organism evidence="1 2">
    <name type="scientific">Melia azedarach</name>
    <name type="common">Chinaberry tree</name>
    <dbReference type="NCBI Taxonomy" id="155640"/>
    <lineage>
        <taxon>Eukaryota</taxon>
        <taxon>Viridiplantae</taxon>
        <taxon>Streptophyta</taxon>
        <taxon>Embryophyta</taxon>
        <taxon>Tracheophyta</taxon>
        <taxon>Spermatophyta</taxon>
        <taxon>Magnoliopsida</taxon>
        <taxon>eudicotyledons</taxon>
        <taxon>Gunneridae</taxon>
        <taxon>Pentapetalae</taxon>
        <taxon>rosids</taxon>
        <taxon>malvids</taxon>
        <taxon>Sapindales</taxon>
        <taxon>Meliaceae</taxon>
        <taxon>Melia</taxon>
    </lineage>
</organism>
<keyword evidence="2" id="KW-1185">Reference proteome</keyword>
<accession>A0ACC1XE09</accession>
<sequence length="789" mass="87831">MTSRNPGSLLVEKNMYNLSTRYCMPMPPFVNSNGIWQYIEKEKHNPLEASLPRLELQIIAAFSVTQAIHYVLKRLGISLIVSQIVAGLILREVVLRLNRYYQLVLLSDTSLGVLDLAATFGYILFQFLVGVKMDVTMISKKSLLTGAISLFIPCIIGLVAVANVTKFWDLDRRDTVRLLTVAVTHSFSPFPVISCLIENLQILNSELGRLGLSCALVSEMLGVIMSRSAIWIRTAYTQSVWIAIEHLGLLAAYVVVVFFFVRPAMFWVVKQTPEGKPVKNLYIHNIIMLAITSGFLTNLFGQYVVIGPFILGLAVPDGPPLGSALVDKLDPVVSGLLIPVVAITSSSRANILDIKFDDSLMKSTAVIVIVVVLAKFAVTLIPTLFWKVPKRDALALALIMCSKGIVEMKTYNVSREAENITDQMFGLLVGVILLTAIIVPFLVKILYDPSRKYAGYQERNILHSEITGELRILSCIYRPDNIPAVINFLQPSCSSGGNPIIVYVLHLINLRGRAAPLFISHKIQTKTVSNRSYSENVILSFKFFEENNCGTAYVYPFTAISPTKLMHEDICRLALNKLASIVVLPFHRKWFTDGSVESDDKTRRALNHCVLERAPCSVGILVDRGYLGQFISRDLSLGPYFSVAMIFFGGSDDREALSLAKRMSRNASISVTVVRFMDKRHEVGTDWQRVLDSEVLKDIKPEKNLNQRLKYVVEKVYDGQETVSTIESIAGKFDLIIVGRRENTVTPQTSGLDGVREFPELGVIGNFLVTGDLPRRCSVLVVQQQQTAQ</sequence>
<reference evidence="1 2" key="1">
    <citation type="journal article" date="2023" name="Science">
        <title>Complex scaffold remodeling in plant triterpene biosynthesis.</title>
        <authorList>
            <person name="De La Pena R."/>
            <person name="Hodgson H."/>
            <person name="Liu J.C."/>
            <person name="Stephenson M.J."/>
            <person name="Martin A.C."/>
            <person name="Owen C."/>
            <person name="Harkess A."/>
            <person name="Leebens-Mack J."/>
            <person name="Jimenez L.E."/>
            <person name="Osbourn A."/>
            <person name="Sattely E.S."/>
        </authorList>
    </citation>
    <scope>NUCLEOTIDE SEQUENCE [LARGE SCALE GENOMIC DNA]</scope>
    <source>
        <strain evidence="2">cv. JPN11</strain>
        <tissue evidence="1">Leaf</tissue>
    </source>
</reference>
<dbReference type="Proteomes" id="UP001164539">
    <property type="component" value="Chromosome 10"/>
</dbReference>